<accession>F2D3G2</accession>
<organism evidence="1">
    <name type="scientific">Hordeum vulgare subsp. vulgare</name>
    <name type="common">Domesticated barley</name>
    <dbReference type="NCBI Taxonomy" id="112509"/>
    <lineage>
        <taxon>Eukaryota</taxon>
        <taxon>Viridiplantae</taxon>
        <taxon>Streptophyta</taxon>
        <taxon>Embryophyta</taxon>
        <taxon>Tracheophyta</taxon>
        <taxon>Spermatophyta</taxon>
        <taxon>Magnoliopsida</taxon>
        <taxon>Liliopsida</taxon>
        <taxon>Poales</taxon>
        <taxon>Poaceae</taxon>
        <taxon>BOP clade</taxon>
        <taxon>Pooideae</taxon>
        <taxon>Triticodae</taxon>
        <taxon>Triticeae</taxon>
        <taxon>Hordeinae</taxon>
        <taxon>Hordeum</taxon>
    </lineage>
</organism>
<dbReference type="AlphaFoldDB" id="F2D3G2"/>
<reference evidence="1" key="1">
    <citation type="journal article" date="2011" name="Plant Physiol.">
        <title>Comprehensive sequence analysis of 24,783 barley full-length cDNAs derived from 12 clone libraries.</title>
        <authorList>
            <person name="Matsumoto T."/>
            <person name="Tanaka T."/>
            <person name="Sakai H."/>
            <person name="Amano N."/>
            <person name="Kanamori H."/>
            <person name="Kurita K."/>
            <person name="Kikuta A."/>
            <person name="Kamiya K."/>
            <person name="Yamamoto M."/>
            <person name="Ikawa H."/>
            <person name="Fujii N."/>
            <person name="Hori K."/>
            <person name="Itoh T."/>
            <person name="Sato K."/>
        </authorList>
    </citation>
    <scope>NUCLEOTIDE SEQUENCE</scope>
    <source>
        <tissue evidence="1">Shoot</tissue>
    </source>
</reference>
<proteinExistence type="evidence at transcript level"/>
<sequence length="29" mass="3320">MPGSTNLRDCKVLKKMVKMYAEKGELYDA</sequence>
<name>F2D3G2_HORVV</name>
<dbReference type="EMBL" id="AK358420">
    <property type="protein sequence ID" value="BAJ89633.1"/>
    <property type="molecule type" value="mRNA"/>
</dbReference>
<evidence type="ECO:0000313" key="1">
    <source>
        <dbReference type="EMBL" id="BAJ89633.1"/>
    </source>
</evidence>
<protein>
    <submittedName>
        <fullName evidence="1">Predicted protein</fullName>
    </submittedName>
</protein>